<dbReference type="GO" id="GO:0009279">
    <property type="term" value="C:cell outer membrane"/>
    <property type="evidence" value="ECO:0007669"/>
    <property type="project" value="UniProtKB-SubCell"/>
</dbReference>
<dbReference type="GO" id="GO:0015344">
    <property type="term" value="F:siderophore uptake transmembrane transporter activity"/>
    <property type="evidence" value="ECO:0007669"/>
    <property type="project" value="TreeGrafter"/>
</dbReference>
<keyword evidence="9 10" id="KW-0998">Cell outer membrane</keyword>
<evidence type="ECO:0008006" key="17">
    <source>
        <dbReference type="Google" id="ProtNLM"/>
    </source>
</evidence>
<dbReference type="InterPro" id="IPR039426">
    <property type="entry name" value="TonB-dep_rcpt-like"/>
</dbReference>
<dbReference type="RefSeq" id="WP_067550468.1">
    <property type="nucleotide sequence ID" value="NZ_CP012836.1"/>
</dbReference>
<dbReference type="Gene3D" id="2.40.170.20">
    <property type="entry name" value="TonB-dependent receptor, beta-barrel domain"/>
    <property type="match status" value="1"/>
</dbReference>
<evidence type="ECO:0000256" key="10">
    <source>
        <dbReference type="PROSITE-ProRule" id="PRU01360"/>
    </source>
</evidence>
<evidence type="ECO:0000313" key="16">
    <source>
        <dbReference type="Proteomes" id="UP000073816"/>
    </source>
</evidence>
<feature type="chain" id="PRO_5007494529" description="TonB-dependent receptor" evidence="12">
    <location>
        <begin position="20"/>
        <end position="798"/>
    </location>
</feature>
<evidence type="ECO:0000313" key="15">
    <source>
        <dbReference type="EMBL" id="AMQ57238.1"/>
    </source>
</evidence>
<evidence type="ECO:0000256" key="11">
    <source>
        <dbReference type="RuleBase" id="RU003357"/>
    </source>
</evidence>
<feature type="domain" description="TonB-dependent receptor plug" evidence="14">
    <location>
        <begin position="114"/>
        <end position="220"/>
    </location>
</feature>
<dbReference type="InterPro" id="IPR012910">
    <property type="entry name" value="Plug_dom"/>
</dbReference>
<dbReference type="Gene3D" id="2.170.130.10">
    <property type="entry name" value="TonB-dependent receptor, plug domain"/>
    <property type="match status" value="1"/>
</dbReference>
<evidence type="ECO:0000256" key="4">
    <source>
        <dbReference type="ARBA" id="ARBA00022692"/>
    </source>
</evidence>
<dbReference type="InterPro" id="IPR010917">
    <property type="entry name" value="TonB_rcpt_CS"/>
</dbReference>
<feature type="signal peptide" evidence="12">
    <location>
        <begin position="1"/>
        <end position="19"/>
    </location>
</feature>
<dbReference type="Pfam" id="PF00593">
    <property type="entry name" value="TonB_dep_Rec_b-barrel"/>
    <property type="match status" value="1"/>
</dbReference>
<evidence type="ECO:0000256" key="8">
    <source>
        <dbReference type="ARBA" id="ARBA00023170"/>
    </source>
</evidence>
<keyword evidence="4 10" id="KW-0812">Transmembrane</keyword>
<feature type="domain" description="TonB-dependent receptor-like beta-barrel" evidence="13">
    <location>
        <begin position="331"/>
        <end position="771"/>
    </location>
</feature>
<evidence type="ECO:0000256" key="12">
    <source>
        <dbReference type="SAM" id="SignalP"/>
    </source>
</evidence>
<dbReference type="InterPro" id="IPR036942">
    <property type="entry name" value="Beta-barrel_TonB_sf"/>
</dbReference>
<evidence type="ECO:0000256" key="2">
    <source>
        <dbReference type="ARBA" id="ARBA00022448"/>
    </source>
</evidence>
<gene>
    <name evidence="15" type="ORF">AO498_12390</name>
</gene>
<comment type="similarity">
    <text evidence="10 11">Belongs to the TonB-dependent receptor family.</text>
</comment>
<dbReference type="InterPro" id="IPR037066">
    <property type="entry name" value="Plug_dom_sf"/>
</dbReference>
<name>A0A142EQ33_9BACT</name>
<evidence type="ECO:0000256" key="9">
    <source>
        <dbReference type="ARBA" id="ARBA00023237"/>
    </source>
</evidence>
<sequence length="798" mass="89337">MKSSLLTLVCILFGFHSFAQDLLILDKNTNLPISEVSISVPGTPTNRSTDANGKVSLSGFPKTGKIWITKENYISLALAWSDFEQGQFTVYLSTKEVILEDAVISANRWKVNLEDVAEKVRRLDQSSLLIRNPSNMADWIGSSGEVFIQKSQMGGGSPMIRGFSANRLLYAVDGVRMNTAIFRSGNLQNVISIDPFAVENTEIQFGPGSVMYGSDAIGGVMVFETLQPDATNRLNLISRVSSASSEKTGHVDFSYGSNSLRFLTSISYFNYGDLRMGSRGGHDSYLRPDYVQREGNFDLVKVNDNPLVQKGSGYDQINLMQKVNWRSGKYSNFDVGFHYSTSSNVPRYDRLIEKRNGSLRFAKWDYGPQTWLMGNAKWTYTKSTRLFDQVKIISAYQFFEESRIDRRLNDNRENNRKEEVKAYSVNADLLKYFKDGSFLSYGAEWVLNQVQSSGISKNIETGALFPASARYPNSNWSSLAAYGSYHRRISDLLKFQGALRYNLTKLTADFSENLDFYPLPFTTSSNSHSSLTGNLGLILSPSPSFTISPVLSTGFRAPNVDDIGKIFDSEPGAVLVPNPDLKPEYAYNAELNLNKYFGENLKLDFTAYYTRLDQAMVRRPFQLDGKSEIVYDGEPSQVLAIQNAAFATIKGIQAGFEYKFSSQLLLVSRYNFQKGIEELDDQTTSPSRHAPPAYGMTRLSFSKPKFGAHLTVQYSAERSFEDLPEEEKSKVFIYATDVNGNPFSPSWTIVNLNFNYSIAKNFGLTGGLENIFDKQYRPYSSGIVAPGRNVTLSLKASF</sequence>
<evidence type="ECO:0000259" key="14">
    <source>
        <dbReference type="Pfam" id="PF07715"/>
    </source>
</evidence>
<dbReference type="Proteomes" id="UP000073816">
    <property type="component" value="Chromosome"/>
</dbReference>
<keyword evidence="5 12" id="KW-0732">Signal</keyword>
<accession>A0A142EQ33</accession>
<keyword evidence="6 11" id="KW-0798">TonB box</keyword>
<protein>
    <recommendedName>
        <fullName evidence="17">TonB-dependent receptor</fullName>
    </recommendedName>
</protein>
<proteinExistence type="inferred from homology"/>
<dbReference type="PANTHER" id="PTHR30069:SF29">
    <property type="entry name" value="HEMOGLOBIN AND HEMOGLOBIN-HAPTOGLOBIN-BINDING PROTEIN 1-RELATED"/>
    <property type="match status" value="1"/>
</dbReference>
<dbReference type="SUPFAM" id="SSF56935">
    <property type="entry name" value="Porins"/>
    <property type="match status" value="1"/>
</dbReference>
<keyword evidence="8" id="KW-0675">Receptor</keyword>
<keyword evidence="2 10" id="KW-0813">Transport</keyword>
<dbReference type="Pfam" id="PF07715">
    <property type="entry name" value="Plug"/>
    <property type="match status" value="1"/>
</dbReference>
<reference evidence="15 16" key="2">
    <citation type="journal article" date="2016" name="Genome Announc.">
        <title>Complete Genome Sequence of Algoriphagus sp. Strain M8-2, Isolated from a Brackish Lake.</title>
        <authorList>
            <person name="Muraguchi Y."/>
            <person name="Kushimoto K."/>
            <person name="Ohtsubo Y."/>
            <person name="Suzuki T."/>
            <person name="Dohra H."/>
            <person name="Kimbara K."/>
            <person name="Shintani M."/>
        </authorList>
    </citation>
    <scope>NUCLEOTIDE SEQUENCE [LARGE SCALE GENOMIC DNA]</scope>
    <source>
        <strain evidence="15 16">M8-2</strain>
    </source>
</reference>
<dbReference type="AlphaFoldDB" id="A0A142EQ33"/>
<dbReference type="GO" id="GO:0044718">
    <property type="term" value="P:siderophore transmembrane transport"/>
    <property type="evidence" value="ECO:0007669"/>
    <property type="project" value="TreeGrafter"/>
</dbReference>
<evidence type="ECO:0000256" key="6">
    <source>
        <dbReference type="ARBA" id="ARBA00023077"/>
    </source>
</evidence>
<dbReference type="KEGG" id="alm:AO498_12390"/>
<dbReference type="STRING" id="1727163.AO498_12390"/>
<keyword evidence="7 10" id="KW-0472">Membrane</keyword>
<dbReference type="InterPro" id="IPR008969">
    <property type="entry name" value="CarboxyPept-like_regulatory"/>
</dbReference>
<comment type="subcellular location">
    <subcellularLocation>
        <location evidence="1 10">Cell outer membrane</location>
        <topology evidence="1 10">Multi-pass membrane protein</topology>
    </subcellularLocation>
</comment>
<dbReference type="PATRIC" id="fig|1727163.4.peg.2590"/>
<keyword evidence="3 10" id="KW-1134">Transmembrane beta strand</keyword>
<dbReference type="EMBL" id="CP012836">
    <property type="protein sequence ID" value="AMQ57238.1"/>
    <property type="molecule type" value="Genomic_DNA"/>
</dbReference>
<keyword evidence="16" id="KW-1185">Reference proteome</keyword>
<evidence type="ECO:0000256" key="3">
    <source>
        <dbReference type="ARBA" id="ARBA00022452"/>
    </source>
</evidence>
<dbReference type="PROSITE" id="PS01156">
    <property type="entry name" value="TONB_DEPENDENT_REC_2"/>
    <property type="match status" value="1"/>
</dbReference>
<dbReference type="PROSITE" id="PS52016">
    <property type="entry name" value="TONB_DEPENDENT_REC_3"/>
    <property type="match status" value="1"/>
</dbReference>
<dbReference type="InterPro" id="IPR000531">
    <property type="entry name" value="Beta-barrel_TonB"/>
</dbReference>
<evidence type="ECO:0000256" key="7">
    <source>
        <dbReference type="ARBA" id="ARBA00023136"/>
    </source>
</evidence>
<reference evidence="16" key="1">
    <citation type="submission" date="2015-09" db="EMBL/GenBank/DDBJ databases">
        <title>Complete sequence of Algoriphagus sp. M8-2.</title>
        <authorList>
            <person name="Shintani M."/>
        </authorList>
    </citation>
    <scope>NUCLEOTIDE SEQUENCE [LARGE SCALE GENOMIC DNA]</scope>
    <source>
        <strain evidence="16">M8-2</strain>
    </source>
</reference>
<dbReference type="PANTHER" id="PTHR30069">
    <property type="entry name" value="TONB-DEPENDENT OUTER MEMBRANE RECEPTOR"/>
    <property type="match status" value="1"/>
</dbReference>
<evidence type="ECO:0000259" key="13">
    <source>
        <dbReference type="Pfam" id="PF00593"/>
    </source>
</evidence>
<organism evidence="15 16">
    <name type="scientific">Algoriphagus sanaruensis</name>
    <dbReference type="NCBI Taxonomy" id="1727163"/>
    <lineage>
        <taxon>Bacteria</taxon>
        <taxon>Pseudomonadati</taxon>
        <taxon>Bacteroidota</taxon>
        <taxon>Cytophagia</taxon>
        <taxon>Cytophagales</taxon>
        <taxon>Cyclobacteriaceae</taxon>
        <taxon>Algoriphagus</taxon>
    </lineage>
</organism>
<dbReference type="OrthoDB" id="9764669at2"/>
<evidence type="ECO:0000256" key="1">
    <source>
        <dbReference type="ARBA" id="ARBA00004571"/>
    </source>
</evidence>
<evidence type="ECO:0000256" key="5">
    <source>
        <dbReference type="ARBA" id="ARBA00022729"/>
    </source>
</evidence>
<dbReference type="SUPFAM" id="SSF49464">
    <property type="entry name" value="Carboxypeptidase regulatory domain-like"/>
    <property type="match status" value="1"/>
</dbReference>